<reference evidence="14" key="1">
    <citation type="submission" date="2021-05" db="EMBL/GenBank/DDBJ databases">
        <title>Encephalitozoon hellem ATCC 50604 Complete Genome.</title>
        <authorList>
            <person name="Mascarenhas dos Santos A.C."/>
            <person name="Julian A.T."/>
            <person name="Pombert J.-F."/>
        </authorList>
    </citation>
    <scope>NUCLEOTIDE SEQUENCE</scope>
    <source>
        <strain evidence="14">ATCC 50604</strain>
    </source>
</reference>
<dbReference type="CDD" id="cd00056">
    <property type="entry name" value="ENDO3c"/>
    <property type="match status" value="1"/>
</dbReference>
<evidence type="ECO:0000256" key="8">
    <source>
        <dbReference type="ARBA" id="ARBA00023204"/>
    </source>
</evidence>
<evidence type="ECO:0000256" key="5">
    <source>
        <dbReference type="ARBA" id="ARBA00022801"/>
    </source>
</evidence>
<evidence type="ECO:0000256" key="1">
    <source>
        <dbReference type="ARBA" id="ARBA00001966"/>
    </source>
</evidence>
<keyword evidence="6" id="KW-0408">Iron</keyword>
<keyword evidence="4 12" id="KW-0227">DNA damage</keyword>
<dbReference type="EC" id="3.2.2.-" evidence="12"/>
<dbReference type="GO" id="GO:0006289">
    <property type="term" value="P:nucleotide-excision repair"/>
    <property type="evidence" value="ECO:0007669"/>
    <property type="project" value="TreeGrafter"/>
</dbReference>
<dbReference type="EMBL" id="CP075154">
    <property type="protein sequence ID" value="UTX43763.1"/>
    <property type="molecule type" value="Genomic_DNA"/>
</dbReference>
<dbReference type="InterPro" id="IPR003265">
    <property type="entry name" value="HhH-GPD_domain"/>
</dbReference>
<dbReference type="InterPro" id="IPR023170">
    <property type="entry name" value="HhH_base_excis_C"/>
</dbReference>
<dbReference type="Proteomes" id="UP001059546">
    <property type="component" value="Chromosome VIII"/>
</dbReference>
<comment type="similarity">
    <text evidence="2 12">Belongs to the Nth/MutY family.</text>
</comment>
<evidence type="ECO:0000256" key="3">
    <source>
        <dbReference type="ARBA" id="ARBA00022723"/>
    </source>
</evidence>
<protein>
    <recommendedName>
        <fullName evidence="12">Endonuclease III homolog</fullName>
        <ecNumber evidence="12">3.2.2.-</ecNumber>
        <ecNumber evidence="12">4.2.99.18</ecNumber>
    </recommendedName>
    <alternativeName>
        <fullName evidence="12">Bifunctional DNA N-glycosylase/DNA-(apurinic or apyrimidinic site) lyase</fullName>
        <shortName evidence="12">DNA glycosylase/AP lyase</shortName>
    </alternativeName>
</protein>
<dbReference type="PROSITE" id="PS00764">
    <property type="entry name" value="ENDONUCLEASE_III_1"/>
    <property type="match status" value="1"/>
</dbReference>
<dbReference type="PANTHER" id="PTHR43286:SF1">
    <property type="entry name" value="ENDONUCLEASE III-LIKE PROTEIN 1"/>
    <property type="match status" value="1"/>
</dbReference>
<keyword evidence="5 12" id="KW-0378">Hydrolase</keyword>
<keyword evidence="14" id="KW-0255">Endonuclease</keyword>
<evidence type="ECO:0000256" key="7">
    <source>
        <dbReference type="ARBA" id="ARBA00023014"/>
    </source>
</evidence>
<dbReference type="HAMAP" id="MF_03183">
    <property type="entry name" value="Endonuclease_III_Nth"/>
    <property type="match status" value="1"/>
</dbReference>
<feature type="domain" description="HhH-GPD" evidence="13">
    <location>
        <begin position="57"/>
        <end position="215"/>
    </location>
</feature>
<evidence type="ECO:0000256" key="11">
    <source>
        <dbReference type="ARBA" id="ARBA00044632"/>
    </source>
</evidence>
<dbReference type="Gene3D" id="1.10.340.30">
    <property type="entry name" value="Hypothetical protein, domain 2"/>
    <property type="match status" value="1"/>
</dbReference>
<evidence type="ECO:0000256" key="4">
    <source>
        <dbReference type="ARBA" id="ARBA00022763"/>
    </source>
</evidence>
<evidence type="ECO:0000256" key="6">
    <source>
        <dbReference type="ARBA" id="ARBA00023004"/>
    </source>
</evidence>
<comment type="function">
    <text evidence="12">Bifunctional DNA N-glycosylase with associated apurinic/apyrimidinic (AP) lyase function that catalyzes the first step in base excision repair (BER), the primary repair pathway for the repair of oxidative DNA damage. The DNA N-glycosylase activity releases the damaged DNA base from DNA by cleaving the N-glycosidic bond, leaving an AP site. The AP lyase activity cleaves the phosphodiester bond 3' to the AP site by a beta-elimination. Primarily recognizes and repairs oxidative base damage of pyrimidines.</text>
</comment>
<dbReference type="GO" id="GO:0046872">
    <property type="term" value="F:metal ion binding"/>
    <property type="evidence" value="ECO:0007669"/>
    <property type="project" value="UniProtKB-KW"/>
</dbReference>
<accession>A0A9Q9F8R5</accession>
<organism evidence="14 15">
    <name type="scientific">Encephalitozoon hellem</name>
    <name type="common">Microsporidian parasite</name>
    <dbReference type="NCBI Taxonomy" id="27973"/>
    <lineage>
        <taxon>Eukaryota</taxon>
        <taxon>Fungi</taxon>
        <taxon>Fungi incertae sedis</taxon>
        <taxon>Microsporidia</taxon>
        <taxon>Unikaryonidae</taxon>
        <taxon>Encephalitozoon</taxon>
    </lineage>
</organism>
<evidence type="ECO:0000256" key="9">
    <source>
        <dbReference type="ARBA" id="ARBA00023239"/>
    </source>
</evidence>
<dbReference type="PIRSF" id="PIRSF001435">
    <property type="entry name" value="Nth"/>
    <property type="match status" value="1"/>
</dbReference>
<dbReference type="Pfam" id="PF00730">
    <property type="entry name" value="HhH-GPD"/>
    <property type="match status" value="1"/>
</dbReference>
<keyword evidence="9 12" id="KW-0456">Lyase</keyword>
<evidence type="ECO:0000256" key="10">
    <source>
        <dbReference type="ARBA" id="ARBA00023295"/>
    </source>
</evidence>
<dbReference type="AlphaFoldDB" id="A0A9Q9F8R5"/>
<keyword evidence="12" id="KW-0539">Nucleus</keyword>
<evidence type="ECO:0000313" key="14">
    <source>
        <dbReference type="EMBL" id="UTX43763.1"/>
    </source>
</evidence>
<dbReference type="InterPro" id="IPR004035">
    <property type="entry name" value="Endouclease-III_FeS-bd_BS"/>
</dbReference>
<dbReference type="GO" id="GO:0005739">
    <property type="term" value="C:mitochondrion"/>
    <property type="evidence" value="ECO:0007669"/>
    <property type="project" value="UniProtKB-SubCell"/>
</dbReference>
<evidence type="ECO:0000256" key="2">
    <source>
        <dbReference type="ARBA" id="ARBA00008343"/>
    </source>
</evidence>
<dbReference type="GO" id="GO:0051536">
    <property type="term" value="F:iron-sulfur cluster binding"/>
    <property type="evidence" value="ECO:0007669"/>
    <property type="project" value="UniProtKB-KW"/>
</dbReference>
<comment type="catalytic activity">
    <reaction evidence="11 12">
        <text>2'-deoxyribonucleotide-(2'-deoxyribose 5'-phosphate)-2'-deoxyribonucleotide-DNA = a 3'-end 2'-deoxyribonucleotide-(2,3-dehydro-2,3-deoxyribose 5'-phosphate)-DNA + a 5'-end 5'-phospho-2'-deoxyribonucleoside-DNA + H(+)</text>
        <dbReference type="Rhea" id="RHEA:66592"/>
        <dbReference type="Rhea" id="RHEA-COMP:13180"/>
        <dbReference type="Rhea" id="RHEA-COMP:16897"/>
        <dbReference type="Rhea" id="RHEA-COMP:17067"/>
        <dbReference type="ChEBI" id="CHEBI:15378"/>
        <dbReference type="ChEBI" id="CHEBI:136412"/>
        <dbReference type="ChEBI" id="CHEBI:157695"/>
        <dbReference type="ChEBI" id="CHEBI:167181"/>
        <dbReference type="EC" id="4.2.99.18"/>
    </reaction>
</comment>
<dbReference type="EC" id="4.2.99.18" evidence="12"/>
<proteinExistence type="inferred from homology"/>
<evidence type="ECO:0000313" key="15">
    <source>
        <dbReference type="Proteomes" id="UP001059546"/>
    </source>
</evidence>
<keyword evidence="12" id="KW-0496">Mitochondrion</keyword>
<sequence length="238" mass="27017">MKKASKKEMERSLELYFEIKRQREGIVSPVDTMGCFIAPSCHTEEERRFRILVSLLLSSQTKDEVTHEATERLRRFLPENTAADGDTHNGLTIENVINSSAEHINECIKRVGFHNRKAENLKKIAEILKKKGLPENMEDLTSLPGVGNKMAILYMNHACNKVVGISVDTHVHRISNRIGLVKTKDVESTRKELEKIVPKREWGSINRTLVGYGQTICVAKRPRCKECCIRGECPSSLF</sequence>
<dbReference type="GO" id="GO:0140078">
    <property type="term" value="F:class I DNA-(apurinic or apyrimidinic site) endonuclease activity"/>
    <property type="evidence" value="ECO:0007669"/>
    <property type="project" value="UniProtKB-EC"/>
</dbReference>
<evidence type="ECO:0000256" key="12">
    <source>
        <dbReference type="HAMAP-Rule" id="MF_03183"/>
    </source>
</evidence>
<keyword evidence="14" id="KW-0540">Nuclease</keyword>
<dbReference type="GO" id="GO:0000703">
    <property type="term" value="F:oxidized pyrimidine nucleobase lesion DNA N-glycosylase activity"/>
    <property type="evidence" value="ECO:0007669"/>
    <property type="project" value="UniProtKB-UniRule"/>
</dbReference>
<name>A0A9Q9F8R5_ENCHE</name>
<keyword evidence="8 12" id="KW-0234">DNA repair</keyword>
<comment type="caution">
    <text evidence="12">Lacks conserved residue(s) required for the propagation of feature annotation.</text>
</comment>
<keyword evidence="10 12" id="KW-0326">Glycosidase</keyword>
<gene>
    <name evidence="12" type="primary">NTH1</name>
    <name evidence="14" type="ORF">GPU96_08g15350</name>
</gene>
<dbReference type="GO" id="GO:0005634">
    <property type="term" value="C:nucleus"/>
    <property type="evidence" value="ECO:0007669"/>
    <property type="project" value="UniProtKB-SubCell"/>
</dbReference>
<evidence type="ECO:0000259" key="13">
    <source>
        <dbReference type="SMART" id="SM00478"/>
    </source>
</evidence>
<dbReference type="SMART" id="SM00478">
    <property type="entry name" value="ENDO3c"/>
    <property type="match status" value="1"/>
</dbReference>
<dbReference type="GO" id="GO:0006285">
    <property type="term" value="P:base-excision repair, AP site formation"/>
    <property type="evidence" value="ECO:0007669"/>
    <property type="project" value="UniProtKB-UniRule"/>
</dbReference>
<comment type="subcellular location">
    <subcellularLocation>
        <location evidence="12">Nucleus</location>
    </subcellularLocation>
    <subcellularLocation>
        <location evidence="12">Mitochondrion</location>
    </subcellularLocation>
</comment>
<dbReference type="SUPFAM" id="SSF48150">
    <property type="entry name" value="DNA-glycosylase"/>
    <property type="match status" value="1"/>
</dbReference>
<comment type="cofactor">
    <cofactor evidence="1">
        <name>[4Fe-4S] cluster</name>
        <dbReference type="ChEBI" id="CHEBI:49883"/>
    </cofactor>
</comment>
<dbReference type="Gene3D" id="1.10.1670.10">
    <property type="entry name" value="Helix-hairpin-Helix base-excision DNA repair enzymes (C-terminal)"/>
    <property type="match status" value="1"/>
</dbReference>
<keyword evidence="3" id="KW-0479">Metal-binding</keyword>
<dbReference type="FunFam" id="1.10.340.30:FF:000001">
    <property type="entry name" value="Endonuclease III"/>
    <property type="match status" value="1"/>
</dbReference>
<keyword evidence="7" id="KW-0411">Iron-sulfur</keyword>
<dbReference type="GO" id="GO:0003677">
    <property type="term" value="F:DNA binding"/>
    <property type="evidence" value="ECO:0007669"/>
    <property type="project" value="UniProtKB-UniRule"/>
</dbReference>
<dbReference type="PANTHER" id="PTHR43286">
    <property type="entry name" value="ENDONUCLEASE III-LIKE PROTEIN 1"/>
    <property type="match status" value="1"/>
</dbReference>
<dbReference type="InterPro" id="IPR011257">
    <property type="entry name" value="DNA_glycosylase"/>
</dbReference>
<dbReference type="InterPro" id="IPR030841">
    <property type="entry name" value="NTH1"/>
</dbReference>